<evidence type="ECO:0008006" key="5">
    <source>
        <dbReference type="Google" id="ProtNLM"/>
    </source>
</evidence>
<feature type="region of interest" description="Disordered" evidence="1">
    <location>
        <begin position="178"/>
        <end position="206"/>
    </location>
</feature>
<keyword evidence="4" id="KW-1185">Reference proteome</keyword>
<evidence type="ECO:0000313" key="4">
    <source>
        <dbReference type="Proteomes" id="UP001165587"/>
    </source>
</evidence>
<evidence type="ECO:0000256" key="1">
    <source>
        <dbReference type="SAM" id="MobiDB-lite"/>
    </source>
</evidence>
<comment type="caution">
    <text evidence="3">The sequence shown here is derived from an EMBL/GenBank/DDBJ whole genome shotgun (WGS) entry which is preliminary data.</text>
</comment>
<organism evidence="3 4">
    <name type="scientific">Herbiconiux oxytropis</name>
    <dbReference type="NCBI Taxonomy" id="2970915"/>
    <lineage>
        <taxon>Bacteria</taxon>
        <taxon>Bacillati</taxon>
        <taxon>Actinomycetota</taxon>
        <taxon>Actinomycetes</taxon>
        <taxon>Micrococcales</taxon>
        <taxon>Microbacteriaceae</taxon>
        <taxon>Herbiconiux</taxon>
    </lineage>
</organism>
<evidence type="ECO:0000256" key="2">
    <source>
        <dbReference type="SAM" id="SignalP"/>
    </source>
</evidence>
<protein>
    <recommendedName>
        <fullName evidence="5">Lytic transglycosylase domain-containing protein</fullName>
    </recommendedName>
</protein>
<dbReference type="Gene3D" id="6.10.250.3150">
    <property type="match status" value="1"/>
</dbReference>
<feature type="compositionally biased region" description="Basic and acidic residues" evidence="1">
    <location>
        <begin position="189"/>
        <end position="206"/>
    </location>
</feature>
<dbReference type="Proteomes" id="UP001165587">
    <property type="component" value="Unassembled WGS sequence"/>
</dbReference>
<gene>
    <name evidence="3" type="ORF">N1028_10950</name>
</gene>
<dbReference type="RefSeq" id="WP_259528538.1">
    <property type="nucleotide sequence ID" value="NZ_JANLCK010000005.1"/>
</dbReference>
<feature type="compositionally biased region" description="Basic and acidic residues" evidence="1">
    <location>
        <begin position="247"/>
        <end position="259"/>
    </location>
</feature>
<evidence type="ECO:0000313" key="3">
    <source>
        <dbReference type="EMBL" id="MCS5726409.1"/>
    </source>
</evidence>
<reference evidence="3" key="1">
    <citation type="submission" date="2022-08" db="EMBL/GenBank/DDBJ databases">
        <authorList>
            <person name="Deng Y."/>
            <person name="Han X.-F."/>
            <person name="Zhang Y.-Q."/>
        </authorList>
    </citation>
    <scope>NUCLEOTIDE SEQUENCE</scope>
    <source>
        <strain evidence="3">CPCC 203407</strain>
    </source>
</reference>
<proteinExistence type="predicted"/>
<feature type="region of interest" description="Disordered" evidence="1">
    <location>
        <begin position="244"/>
        <end position="275"/>
    </location>
</feature>
<feature type="chain" id="PRO_5041252514" description="Lytic transglycosylase domain-containing protein" evidence="2">
    <location>
        <begin position="27"/>
        <end position="380"/>
    </location>
</feature>
<accession>A0AA42BVF6</accession>
<sequence length="380" mass="40782">MRKRPAYGWSVVALVAALVITPSVSAAGAGGTTVPAVDYPSWDEVNAAKNNEAAKQAEVDNIRGLLADLQTRSAELEKIAFDRGQEYQEASYAAQVAAEYAGTLQAQADSASERAATANTQVGLLAAQLYRSGGDHTMNLLLDQEDSDSLLYRLGAMSKLTEQTAGTRNAAVAAQNTADALTDQASRATTERQRLEQEAADRKAEAEQLQADAIAQIAETETRTAQLTAQLASLDAAAAELEQQYQKGKEEEDRRRAADAADDAPGSTWVPDSGEIMSPDEAKAYALSIMPEYGWGGDQYDCLVRLWIGESGWRANAYNTSSGAYGIPQSLPASKMASAGADYVTNAMTQIRWGLTYIVGRYDTPCGALAFWNAKDPHWY</sequence>
<name>A0AA42BVF6_9MICO</name>
<keyword evidence="2" id="KW-0732">Signal</keyword>
<dbReference type="EMBL" id="JANLCK010000005">
    <property type="protein sequence ID" value="MCS5726409.1"/>
    <property type="molecule type" value="Genomic_DNA"/>
</dbReference>
<feature type="signal peptide" evidence="2">
    <location>
        <begin position="1"/>
        <end position="26"/>
    </location>
</feature>
<dbReference type="InterPro" id="IPR023346">
    <property type="entry name" value="Lysozyme-like_dom_sf"/>
</dbReference>
<dbReference type="SUPFAM" id="SSF53955">
    <property type="entry name" value="Lysozyme-like"/>
    <property type="match status" value="1"/>
</dbReference>
<dbReference type="AlphaFoldDB" id="A0AA42BVF6"/>